<dbReference type="EMBL" id="JANJYI010000001">
    <property type="protein sequence ID" value="KAK2665460.1"/>
    <property type="molecule type" value="Genomic_DNA"/>
</dbReference>
<evidence type="ECO:0000313" key="2">
    <source>
        <dbReference type="Proteomes" id="UP001280121"/>
    </source>
</evidence>
<reference evidence="1" key="1">
    <citation type="journal article" date="2023" name="Plant J.">
        <title>Genome sequences and population genomics provide insights into the demographic history, inbreeding, and mutation load of two 'living fossil' tree species of Dipteronia.</title>
        <authorList>
            <person name="Feng Y."/>
            <person name="Comes H.P."/>
            <person name="Chen J."/>
            <person name="Zhu S."/>
            <person name="Lu R."/>
            <person name="Zhang X."/>
            <person name="Li P."/>
            <person name="Qiu J."/>
            <person name="Olsen K.M."/>
            <person name="Qiu Y."/>
        </authorList>
    </citation>
    <scope>NUCLEOTIDE SEQUENCE</scope>
    <source>
        <strain evidence="1">KIB01</strain>
    </source>
</reference>
<protein>
    <submittedName>
        <fullName evidence="1">Uncharacterized protein</fullName>
    </submittedName>
</protein>
<name>A0AAD9XTV8_9ROSI</name>
<sequence>MIAFVFRRHVFNYILRSTKIRLHNGCTHAITPAIRFMPACPINFLHCLKQLNPSLLTLLIRFLQGPETDQLTVSKIRDGELQYLNGVQLDGSDRVERLRNRLSERTEQQCEKLLNEIDNICFKGVDGSENVDEAVQELPDASLVRLQVQTTAVLLIGGLLVSLAARQQINALLNRDTAFRLGSNTGANEIKQHPLLDKLSNVKVRR</sequence>
<dbReference type="AlphaFoldDB" id="A0AAD9XTV8"/>
<proteinExistence type="predicted"/>
<comment type="caution">
    <text evidence="1">The sequence shown here is derived from an EMBL/GenBank/DDBJ whole genome shotgun (WGS) entry which is preliminary data.</text>
</comment>
<keyword evidence="2" id="KW-1185">Reference proteome</keyword>
<accession>A0AAD9XTV8</accession>
<gene>
    <name evidence="1" type="ORF">Ddye_004034</name>
</gene>
<dbReference type="Proteomes" id="UP001280121">
    <property type="component" value="Unassembled WGS sequence"/>
</dbReference>
<evidence type="ECO:0000313" key="1">
    <source>
        <dbReference type="EMBL" id="KAK2665460.1"/>
    </source>
</evidence>
<organism evidence="1 2">
    <name type="scientific">Dipteronia dyeriana</name>
    <dbReference type="NCBI Taxonomy" id="168575"/>
    <lineage>
        <taxon>Eukaryota</taxon>
        <taxon>Viridiplantae</taxon>
        <taxon>Streptophyta</taxon>
        <taxon>Embryophyta</taxon>
        <taxon>Tracheophyta</taxon>
        <taxon>Spermatophyta</taxon>
        <taxon>Magnoliopsida</taxon>
        <taxon>eudicotyledons</taxon>
        <taxon>Gunneridae</taxon>
        <taxon>Pentapetalae</taxon>
        <taxon>rosids</taxon>
        <taxon>malvids</taxon>
        <taxon>Sapindales</taxon>
        <taxon>Sapindaceae</taxon>
        <taxon>Hippocastanoideae</taxon>
        <taxon>Acereae</taxon>
        <taxon>Dipteronia</taxon>
    </lineage>
</organism>